<evidence type="ECO:0008006" key="5">
    <source>
        <dbReference type="Google" id="ProtNLM"/>
    </source>
</evidence>
<feature type="transmembrane region" description="Helical" evidence="2">
    <location>
        <begin position="169"/>
        <end position="188"/>
    </location>
</feature>
<dbReference type="EMBL" id="CACTIH010007716">
    <property type="protein sequence ID" value="CAA3017584.1"/>
    <property type="molecule type" value="Genomic_DNA"/>
</dbReference>
<keyword evidence="4" id="KW-1185">Reference proteome</keyword>
<feature type="compositionally biased region" description="Polar residues" evidence="1">
    <location>
        <begin position="52"/>
        <end position="63"/>
    </location>
</feature>
<feature type="region of interest" description="Disordered" evidence="1">
    <location>
        <begin position="97"/>
        <end position="128"/>
    </location>
</feature>
<organism evidence="3 4">
    <name type="scientific">Olea europaea subsp. europaea</name>
    <dbReference type="NCBI Taxonomy" id="158383"/>
    <lineage>
        <taxon>Eukaryota</taxon>
        <taxon>Viridiplantae</taxon>
        <taxon>Streptophyta</taxon>
        <taxon>Embryophyta</taxon>
        <taxon>Tracheophyta</taxon>
        <taxon>Spermatophyta</taxon>
        <taxon>Magnoliopsida</taxon>
        <taxon>eudicotyledons</taxon>
        <taxon>Gunneridae</taxon>
        <taxon>Pentapetalae</taxon>
        <taxon>asterids</taxon>
        <taxon>lamiids</taxon>
        <taxon>Lamiales</taxon>
        <taxon>Oleaceae</taxon>
        <taxon>Oleeae</taxon>
        <taxon>Olea</taxon>
    </lineage>
</organism>
<dbReference type="Gramene" id="OE9A093228T3">
    <property type="protein sequence ID" value="OE9A093228C3"/>
    <property type="gene ID" value="OE9A093228"/>
</dbReference>
<accession>A0A8S0UJ65</accession>
<evidence type="ECO:0000256" key="2">
    <source>
        <dbReference type="SAM" id="Phobius"/>
    </source>
</evidence>
<keyword evidence="2" id="KW-0472">Membrane</keyword>
<comment type="caution">
    <text evidence="3">The sequence shown here is derived from an EMBL/GenBank/DDBJ whole genome shotgun (WGS) entry which is preliminary data.</text>
</comment>
<protein>
    <recommendedName>
        <fullName evidence="5">Transmembrane protein</fullName>
    </recommendedName>
</protein>
<keyword evidence="2" id="KW-1133">Transmembrane helix</keyword>
<gene>
    <name evidence="3" type="ORF">OLEA9_A093228</name>
</gene>
<feature type="compositionally biased region" description="Basic residues" evidence="1">
    <location>
        <begin position="32"/>
        <end position="41"/>
    </location>
</feature>
<sequence length="238" mass="25894">MGYNNSKEKEVFVDMESGVASGGADTRTCPHSGKKRGKKLLNKLTSGVLGINGSTKDVPSSNLGGLDKDSHEPVELLIHKGLGDQQNHELLPLIEKKHEKKRWKNGKSKEVADKPPLPPKGPSLDAADMKLVRDISQHATKRRERIERMKALKKRKAAKESSPSSAGTMSAMIITILFFLVIILQGLGSMKSSTETSSGAHEPGVETKSLISVEFYNHTYSTNRSPVQDSGPLDRIVG</sequence>
<proteinExistence type="predicted"/>
<evidence type="ECO:0000313" key="3">
    <source>
        <dbReference type="EMBL" id="CAA3017584.1"/>
    </source>
</evidence>
<dbReference type="PANTHER" id="PTHR34188">
    <property type="entry name" value="OS01G0299500 PROTEIN"/>
    <property type="match status" value="1"/>
</dbReference>
<name>A0A8S0UJ65_OLEEU</name>
<dbReference type="Proteomes" id="UP000594638">
    <property type="component" value="Unassembled WGS sequence"/>
</dbReference>
<feature type="region of interest" description="Disordered" evidence="1">
    <location>
        <begin position="15"/>
        <end position="69"/>
    </location>
</feature>
<dbReference type="Gramene" id="OE9A093228T1">
    <property type="protein sequence ID" value="OE9A093228C1"/>
    <property type="gene ID" value="OE9A093228"/>
</dbReference>
<evidence type="ECO:0000256" key="1">
    <source>
        <dbReference type="SAM" id="MobiDB-lite"/>
    </source>
</evidence>
<dbReference type="AlphaFoldDB" id="A0A8S0UJ65"/>
<reference evidence="3 4" key="1">
    <citation type="submission" date="2019-12" db="EMBL/GenBank/DDBJ databases">
        <authorList>
            <person name="Alioto T."/>
            <person name="Alioto T."/>
            <person name="Gomez Garrido J."/>
        </authorList>
    </citation>
    <scope>NUCLEOTIDE SEQUENCE [LARGE SCALE GENOMIC DNA]</scope>
</reference>
<dbReference type="PANTHER" id="PTHR34188:SF5">
    <property type="entry name" value="OS05G0131900 PROTEIN"/>
    <property type="match status" value="1"/>
</dbReference>
<evidence type="ECO:0000313" key="4">
    <source>
        <dbReference type="Proteomes" id="UP000594638"/>
    </source>
</evidence>
<keyword evidence="2" id="KW-0812">Transmembrane</keyword>
<dbReference type="OrthoDB" id="1899142at2759"/>